<evidence type="ECO:0000256" key="3">
    <source>
        <dbReference type="ARBA" id="ARBA00022553"/>
    </source>
</evidence>
<keyword evidence="6" id="KW-0413">Isomerase</keyword>
<evidence type="ECO:0000256" key="1">
    <source>
        <dbReference type="ARBA" id="ARBA00001946"/>
    </source>
</evidence>
<dbReference type="Gene3D" id="3.30.310.50">
    <property type="entry name" value="Alpha-D-phosphohexomutase, C-terminal domain"/>
    <property type="match status" value="1"/>
</dbReference>
<accession>A0A2H0YW52</accession>
<dbReference type="PANTHER" id="PTHR43771">
    <property type="entry name" value="PHOSPHOMANNOMUTASE"/>
    <property type="match status" value="1"/>
</dbReference>
<proteinExistence type="inferred from homology"/>
<evidence type="ECO:0000256" key="4">
    <source>
        <dbReference type="ARBA" id="ARBA00022723"/>
    </source>
</evidence>
<evidence type="ECO:0000256" key="5">
    <source>
        <dbReference type="ARBA" id="ARBA00022842"/>
    </source>
</evidence>
<dbReference type="InterPro" id="IPR016066">
    <property type="entry name" value="A-D-PHexomutase_CS"/>
</dbReference>
<dbReference type="InterPro" id="IPR005844">
    <property type="entry name" value="A-D-PHexomutase_a/b/a-I"/>
</dbReference>
<dbReference type="Pfam" id="PF02878">
    <property type="entry name" value="PGM_PMM_I"/>
    <property type="match status" value="1"/>
</dbReference>
<evidence type="ECO:0000313" key="12">
    <source>
        <dbReference type="Proteomes" id="UP000231542"/>
    </source>
</evidence>
<dbReference type="CDD" id="cd03089">
    <property type="entry name" value="PMM_PGM"/>
    <property type="match status" value="1"/>
</dbReference>
<evidence type="ECO:0000313" key="11">
    <source>
        <dbReference type="EMBL" id="PIS42715.1"/>
    </source>
</evidence>
<feature type="domain" description="Alpha-D-phosphohexomutase alpha/beta/alpha" evidence="8">
    <location>
        <begin position="7"/>
        <end position="136"/>
    </location>
</feature>
<keyword evidence="5 7" id="KW-0460">Magnesium</keyword>
<dbReference type="InterPro" id="IPR005845">
    <property type="entry name" value="A-D-PHexomutase_a/b/a-II"/>
</dbReference>
<evidence type="ECO:0000259" key="10">
    <source>
        <dbReference type="Pfam" id="PF02880"/>
    </source>
</evidence>
<sequence>MKINPYVFRNYDIRGIVGEDLDAEKVEAIGKAFGTFLQRRKIRHAVVGHDCRLSGEEFQKAIIKGLTETGINVIDLGMIMTQMMYYGQYRFQTNGGVMITASHNPSNFNGFKLGVGYSRTTEVEEVQEIKKYVDEDNYCQSEEIGKVEKAKEKAFTEDYYHDVLKRVKLKRKFKVVVDSGCGTTGKYVPELFKRAGCEIIGKNLEVDGSFPVGTPDPTDKHVMERVGKIVLAEKADFGIAFDGDGDRIGIVDEKGRILWNDVFVAIFAKEILSRFPNSKIVYNTLCSQVVREVVKQEGGIPVIWKTGHSFIKAKIAEVNAAFGGELSGHFFFADNAYGHDDGCYAALRVLEYLSDSGLSLSQLYKSFPQFISSPEIKIGCPDERKKEVIKEIAKRFMDDFPGEEVTDESVIPGDDGTRIDFKDGMMVFRYSQNGPYITVKFEAKDQKTYDERKKYVREMLKSYPEMIWEDQLCVNLDSLK</sequence>
<feature type="domain" description="Alpha-D-phosphohexomutase alpha/beta/alpha" evidence="10">
    <location>
        <begin position="261"/>
        <end position="368"/>
    </location>
</feature>
<dbReference type="Pfam" id="PF02879">
    <property type="entry name" value="PGM_PMM_II"/>
    <property type="match status" value="1"/>
</dbReference>
<dbReference type="Pfam" id="PF02880">
    <property type="entry name" value="PGM_PMM_III"/>
    <property type="match status" value="1"/>
</dbReference>
<comment type="cofactor">
    <cofactor evidence="1">
        <name>Mg(2+)</name>
        <dbReference type="ChEBI" id="CHEBI:18420"/>
    </cofactor>
</comment>
<evidence type="ECO:0000256" key="7">
    <source>
        <dbReference type="RuleBase" id="RU004326"/>
    </source>
</evidence>
<dbReference type="Gene3D" id="3.40.120.10">
    <property type="entry name" value="Alpha-D-Glucose-1,6-Bisphosphate, subunit A, domain 3"/>
    <property type="match status" value="3"/>
</dbReference>
<name>A0A2H0YW52_9BACT</name>
<dbReference type="InterPro" id="IPR005846">
    <property type="entry name" value="A-D-PHexomutase_a/b/a-III"/>
</dbReference>
<dbReference type="InterPro" id="IPR005841">
    <property type="entry name" value="Alpha-D-phosphohexomutase_SF"/>
</dbReference>
<evidence type="ECO:0000259" key="9">
    <source>
        <dbReference type="Pfam" id="PF02879"/>
    </source>
</evidence>
<dbReference type="GO" id="GO:0000287">
    <property type="term" value="F:magnesium ion binding"/>
    <property type="evidence" value="ECO:0007669"/>
    <property type="project" value="InterPro"/>
</dbReference>
<comment type="caution">
    <text evidence="11">The sequence shown here is derived from an EMBL/GenBank/DDBJ whole genome shotgun (WGS) entry which is preliminary data.</text>
</comment>
<dbReference type="PANTHER" id="PTHR43771:SF2">
    <property type="entry name" value="PHOSPHOMANNOMUTASE_PHOSPHOGLUCOMUTASE"/>
    <property type="match status" value="1"/>
</dbReference>
<evidence type="ECO:0000256" key="6">
    <source>
        <dbReference type="ARBA" id="ARBA00023235"/>
    </source>
</evidence>
<comment type="similarity">
    <text evidence="2 7">Belongs to the phosphohexose mutase family.</text>
</comment>
<keyword evidence="3" id="KW-0597">Phosphoprotein</keyword>
<dbReference type="InterPro" id="IPR036900">
    <property type="entry name" value="A-D-PHexomutase_C_sf"/>
</dbReference>
<dbReference type="GO" id="GO:0016868">
    <property type="term" value="F:intramolecular phosphotransferase activity"/>
    <property type="evidence" value="ECO:0007669"/>
    <property type="project" value="InterPro"/>
</dbReference>
<dbReference type="SUPFAM" id="SSF53738">
    <property type="entry name" value="Phosphoglucomutase, first 3 domains"/>
    <property type="match status" value="3"/>
</dbReference>
<dbReference type="SUPFAM" id="SSF55957">
    <property type="entry name" value="Phosphoglucomutase, C-terminal domain"/>
    <property type="match status" value="1"/>
</dbReference>
<dbReference type="AlphaFoldDB" id="A0A2H0YW52"/>
<dbReference type="Proteomes" id="UP000231542">
    <property type="component" value="Unassembled WGS sequence"/>
</dbReference>
<dbReference type="InterPro" id="IPR016055">
    <property type="entry name" value="A-D-PHexomutase_a/b/a-I/II/III"/>
</dbReference>
<dbReference type="PRINTS" id="PR00509">
    <property type="entry name" value="PGMPMM"/>
</dbReference>
<evidence type="ECO:0000259" key="8">
    <source>
        <dbReference type="Pfam" id="PF02878"/>
    </source>
</evidence>
<reference evidence="11 12" key="1">
    <citation type="submission" date="2017-09" db="EMBL/GenBank/DDBJ databases">
        <title>Depth-based differentiation of microbial function through sediment-hosted aquifers and enrichment of novel symbionts in the deep terrestrial subsurface.</title>
        <authorList>
            <person name="Probst A.J."/>
            <person name="Ladd B."/>
            <person name="Jarett J.K."/>
            <person name="Geller-Mcgrath D.E."/>
            <person name="Sieber C.M."/>
            <person name="Emerson J.B."/>
            <person name="Anantharaman K."/>
            <person name="Thomas B.C."/>
            <person name="Malmstrom R."/>
            <person name="Stieglmeier M."/>
            <person name="Klingl A."/>
            <person name="Woyke T."/>
            <person name="Ryan C.M."/>
            <person name="Banfield J.F."/>
        </authorList>
    </citation>
    <scope>NUCLEOTIDE SEQUENCE [LARGE SCALE GENOMIC DNA]</scope>
    <source>
        <strain evidence="11">CG08_land_8_20_14_0_20_40_16</strain>
    </source>
</reference>
<protein>
    <submittedName>
        <fullName evidence="11">Phosphomannomutase</fullName>
    </submittedName>
</protein>
<keyword evidence="4 7" id="KW-0479">Metal-binding</keyword>
<gene>
    <name evidence="11" type="ORF">COT24_02085</name>
</gene>
<dbReference type="GO" id="GO:0005975">
    <property type="term" value="P:carbohydrate metabolic process"/>
    <property type="evidence" value="ECO:0007669"/>
    <property type="project" value="InterPro"/>
</dbReference>
<dbReference type="EMBL" id="PEXU01000024">
    <property type="protein sequence ID" value="PIS42715.1"/>
    <property type="molecule type" value="Genomic_DNA"/>
</dbReference>
<organism evidence="11 12">
    <name type="scientific">Candidatus Kerfeldbacteria bacterium CG08_land_8_20_14_0_20_40_16</name>
    <dbReference type="NCBI Taxonomy" id="2014244"/>
    <lineage>
        <taxon>Bacteria</taxon>
        <taxon>Candidatus Kerfeldiibacteriota</taxon>
    </lineage>
</organism>
<evidence type="ECO:0000256" key="2">
    <source>
        <dbReference type="ARBA" id="ARBA00010231"/>
    </source>
</evidence>
<feature type="domain" description="Alpha-D-phosphohexomutase alpha/beta/alpha" evidence="9">
    <location>
        <begin position="156"/>
        <end position="255"/>
    </location>
</feature>
<dbReference type="PROSITE" id="PS00710">
    <property type="entry name" value="PGM_PMM"/>
    <property type="match status" value="1"/>
</dbReference>